<name>A0ABU2YL43_9FLAO</name>
<feature type="transmembrane region" description="Helical" evidence="1">
    <location>
        <begin position="7"/>
        <end position="24"/>
    </location>
</feature>
<gene>
    <name evidence="2" type="ORF">RM697_07165</name>
</gene>
<accession>A0ABU2YL43</accession>
<evidence type="ECO:0000256" key="1">
    <source>
        <dbReference type="SAM" id="Phobius"/>
    </source>
</evidence>
<keyword evidence="1" id="KW-1133">Transmembrane helix</keyword>
<sequence length="110" mass="13022">MKYIYYTNKFVIITTAILYLTLYLGLYAQIVLGFVQIISSLLLLFHWKLFSKKSKSRLYCYYTITITYGLCWLFDWPLFNSMLFGIIAIIIIPMSIATYFFITLSNIYKS</sequence>
<feature type="transmembrane region" description="Helical" evidence="1">
    <location>
        <begin position="30"/>
        <end position="47"/>
    </location>
</feature>
<feature type="transmembrane region" description="Helical" evidence="1">
    <location>
        <begin position="82"/>
        <end position="102"/>
    </location>
</feature>
<dbReference type="RefSeq" id="WP_311427186.1">
    <property type="nucleotide sequence ID" value="NZ_JAVRIA010000003.1"/>
</dbReference>
<keyword evidence="1" id="KW-0812">Transmembrane</keyword>
<feature type="transmembrane region" description="Helical" evidence="1">
    <location>
        <begin position="59"/>
        <end position="76"/>
    </location>
</feature>
<organism evidence="2 3">
    <name type="scientific">Microcosmobacter mediterraneus</name>
    <dbReference type="NCBI Taxonomy" id="3075607"/>
    <lineage>
        <taxon>Bacteria</taxon>
        <taxon>Pseudomonadati</taxon>
        <taxon>Bacteroidota</taxon>
        <taxon>Flavobacteriia</taxon>
        <taxon>Flavobacteriales</taxon>
        <taxon>Flavobacteriaceae</taxon>
        <taxon>Microcosmobacter</taxon>
    </lineage>
</organism>
<keyword evidence="1" id="KW-0472">Membrane</keyword>
<keyword evidence="3" id="KW-1185">Reference proteome</keyword>
<comment type="caution">
    <text evidence="2">The sequence shown here is derived from an EMBL/GenBank/DDBJ whole genome shotgun (WGS) entry which is preliminary data.</text>
</comment>
<proteinExistence type="predicted"/>
<evidence type="ECO:0000313" key="2">
    <source>
        <dbReference type="EMBL" id="MDT0558419.1"/>
    </source>
</evidence>
<dbReference type="EMBL" id="JAVRIA010000003">
    <property type="protein sequence ID" value="MDT0558419.1"/>
    <property type="molecule type" value="Genomic_DNA"/>
</dbReference>
<dbReference type="Proteomes" id="UP001259492">
    <property type="component" value="Unassembled WGS sequence"/>
</dbReference>
<reference evidence="2 3" key="1">
    <citation type="submission" date="2023-09" db="EMBL/GenBank/DDBJ databases">
        <authorList>
            <person name="Rey-Velasco X."/>
        </authorList>
    </citation>
    <scope>NUCLEOTIDE SEQUENCE [LARGE SCALE GENOMIC DNA]</scope>
    <source>
        <strain evidence="2 3">W332</strain>
    </source>
</reference>
<protein>
    <submittedName>
        <fullName evidence="2">Uncharacterized protein</fullName>
    </submittedName>
</protein>
<evidence type="ECO:0000313" key="3">
    <source>
        <dbReference type="Proteomes" id="UP001259492"/>
    </source>
</evidence>